<reference evidence="1 2" key="1">
    <citation type="submission" date="2018-03" db="EMBL/GenBank/DDBJ databases">
        <title>Draft genome sequence of Rohu Carp (Labeo rohita).</title>
        <authorList>
            <person name="Das P."/>
            <person name="Kushwaha B."/>
            <person name="Joshi C.G."/>
            <person name="Kumar D."/>
            <person name="Nagpure N.S."/>
            <person name="Sahoo L."/>
            <person name="Das S.P."/>
            <person name="Bit A."/>
            <person name="Patnaik S."/>
            <person name="Meher P.K."/>
            <person name="Jayasankar P."/>
            <person name="Koringa P.G."/>
            <person name="Patel N.V."/>
            <person name="Hinsu A.T."/>
            <person name="Kumar R."/>
            <person name="Pandey M."/>
            <person name="Agarwal S."/>
            <person name="Srivastava S."/>
            <person name="Singh M."/>
            <person name="Iquebal M.A."/>
            <person name="Jaiswal S."/>
            <person name="Angadi U.B."/>
            <person name="Kumar N."/>
            <person name="Raza M."/>
            <person name="Shah T.M."/>
            <person name="Rai A."/>
            <person name="Jena J.K."/>
        </authorList>
    </citation>
    <scope>NUCLEOTIDE SEQUENCE [LARGE SCALE GENOMIC DNA]</scope>
    <source>
        <strain evidence="1">DASCIFA01</strain>
        <tissue evidence="1">Testis</tissue>
    </source>
</reference>
<sequence length="157" mass="16275">MTVAVVCGAGCPDGTAFTQSGDNKSRSPVPLRGLPAPLLGISPLFSRGSMRLNIVASFGVHNPNPNSQSIFYRPLLSPGGVCGVTSSGQLRTPTRPGSLFAATFCAGDPDVAVNAGHHRLLTKACERVFCARLNGPMCTVKYGLPPVNVAAIKKNLA</sequence>
<protein>
    <submittedName>
        <fullName evidence="1">Uncharacterized protein</fullName>
    </submittedName>
</protein>
<name>A0A498L674_LABRO</name>
<dbReference type="AlphaFoldDB" id="A0A498L674"/>
<comment type="caution">
    <text evidence="1">The sequence shown here is derived from an EMBL/GenBank/DDBJ whole genome shotgun (WGS) entry which is preliminary data.</text>
</comment>
<organism evidence="1 2">
    <name type="scientific">Labeo rohita</name>
    <name type="common">Indian major carp</name>
    <name type="synonym">Cyprinus rohita</name>
    <dbReference type="NCBI Taxonomy" id="84645"/>
    <lineage>
        <taxon>Eukaryota</taxon>
        <taxon>Metazoa</taxon>
        <taxon>Chordata</taxon>
        <taxon>Craniata</taxon>
        <taxon>Vertebrata</taxon>
        <taxon>Euteleostomi</taxon>
        <taxon>Actinopterygii</taxon>
        <taxon>Neopterygii</taxon>
        <taxon>Teleostei</taxon>
        <taxon>Ostariophysi</taxon>
        <taxon>Cypriniformes</taxon>
        <taxon>Cyprinidae</taxon>
        <taxon>Labeoninae</taxon>
        <taxon>Labeonini</taxon>
        <taxon>Labeo</taxon>
    </lineage>
</organism>
<gene>
    <name evidence="1" type="ORF">ROHU_034403</name>
</gene>
<dbReference type="EMBL" id="QBIY01013478">
    <property type="protein sequence ID" value="RXN03598.1"/>
    <property type="molecule type" value="Genomic_DNA"/>
</dbReference>
<evidence type="ECO:0000313" key="2">
    <source>
        <dbReference type="Proteomes" id="UP000290572"/>
    </source>
</evidence>
<accession>A0A498L674</accession>
<dbReference type="Proteomes" id="UP000290572">
    <property type="component" value="Unassembled WGS sequence"/>
</dbReference>
<keyword evidence="2" id="KW-1185">Reference proteome</keyword>
<evidence type="ECO:0000313" key="1">
    <source>
        <dbReference type="EMBL" id="RXN03598.1"/>
    </source>
</evidence>
<proteinExistence type="predicted"/>